<feature type="transmembrane region" description="Helical" evidence="1">
    <location>
        <begin position="98"/>
        <end position="119"/>
    </location>
</feature>
<organism evidence="2 3">
    <name type="scientific">Halococcoides cellulosivorans</name>
    <dbReference type="NCBI Taxonomy" id="1679096"/>
    <lineage>
        <taxon>Archaea</taxon>
        <taxon>Methanobacteriati</taxon>
        <taxon>Methanobacteriota</taxon>
        <taxon>Stenosarchaea group</taxon>
        <taxon>Halobacteria</taxon>
        <taxon>Halobacteriales</taxon>
        <taxon>Haloarculaceae</taxon>
        <taxon>Halococcoides</taxon>
    </lineage>
</organism>
<reference evidence="2 3" key="1">
    <citation type="submission" date="2018-04" db="EMBL/GenBank/DDBJ databases">
        <title>Halococcoides cellulosivorans gen. nov., sp. nov., an extremely halophilic cellulose-utilizing haloarchaeon from hypersaline lakes.</title>
        <authorList>
            <person name="Sorokin D.Y."/>
            <person name="Toshchakov S.V."/>
            <person name="Samarov N.I."/>
            <person name="Korzhenkov A."/>
            <person name="Kublanov I.V."/>
        </authorList>
    </citation>
    <scope>NUCLEOTIDE SEQUENCE [LARGE SCALE GENOMIC DNA]</scope>
    <source>
        <strain evidence="2 3">HArcel1</strain>
    </source>
</reference>
<evidence type="ECO:0000313" key="3">
    <source>
        <dbReference type="Proteomes" id="UP000244727"/>
    </source>
</evidence>
<feature type="transmembrane region" description="Helical" evidence="1">
    <location>
        <begin position="6"/>
        <end position="27"/>
    </location>
</feature>
<keyword evidence="1" id="KW-0472">Membrane</keyword>
<dbReference type="EMBL" id="CP028858">
    <property type="protein sequence ID" value="AWB27163.1"/>
    <property type="molecule type" value="Genomic_DNA"/>
</dbReference>
<evidence type="ECO:0000256" key="1">
    <source>
        <dbReference type="SAM" id="Phobius"/>
    </source>
</evidence>
<feature type="transmembrane region" description="Helical" evidence="1">
    <location>
        <begin position="72"/>
        <end position="89"/>
    </location>
</feature>
<dbReference type="RefSeq" id="WP_108381532.1">
    <property type="nucleotide sequence ID" value="NZ_CP028858.1"/>
</dbReference>
<sequence>MGLSETYSAVFAPEQMVVLGLTVMALVEANASDAEPIETVGRVVTVVLGAGVTVGVIAATPELLVGESAGDLQASLALLVGLAVIVAVWQSRDWGDHVLWACLTLGAVTVVHTAIVPFWNLSGHVLFSMTPLGLVALADRRAVVLVVIPLLMMPARVGAGVHTPLETVGGLTLALLALAVLAHHRPEFRQSLPV</sequence>
<feature type="transmembrane region" description="Helical" evidence="1">
    <location>
        <begin position="165"/>
        <end position="184"/>
    </location>
</feature>
<keyword evidence="1" id="KW-0812">Transmembrane</keyword>
<proteinExistence type="predicted"/>
<feature type="transmembrane region" description="Helical" evidence="1">
    <location>
        <begin position="39"/>
        <end position="60"/>
    </location>
</feature>
<evidence type="ECO:0000313" key="2">
    <source>
        <dbReference type="EMBL" id="AWB27163.1"/>
    </source>
</evidence>
<dbReference type="GeneID" id="36511902"/>
<dbReference type="AlphaFoldDB" id="A0A2R4X061"/>
<protein>
    <submittedName>
        <fullName evidence="2">Uncharacterized protein</fullName>
    </submittedName>
</protein>
<dbReference type="Proteomes" id="UP000244727">
    <property type="component" value="Chromosome"/>
</dbReference>
<keyword evidence="3" id="KW-1185">Reference proteome</keyword>
<name>A0A2R4X061_9EURY</name>
<keyword evidence="1" id="KW-1133">Transmembrane helix</keyword>
<dbReference type="KEGG" id="harc:HARCEL1_05305"/>
<accession>A0A2R4X061</accession>
<gene>
    <name evidence="2" type="ORF">HARCEL1_05305</name>
</gene>